<dbReference type="HAMAP" id="MF_00508">
    <property type="entry name" value="Ribosomal_uS10"/>
    <property type="match status" value="1"/>
</dbReference>
<dbReference type="InterPro" id="IPR001848">
    <property type="entry name" value="Ribosomal_uS10"/>
</dbReference>
<organism evidence="6">
    <name type="scientific">uncultured bacterium</name>
    <name type="common">gcode 4</name>
    <dbReference type="NCBI Taxonomy" id="1234023"/>
    <lineage>
        <taxon>Bacteria</taxon>
        <taxon>environmental samples</taxon>
    </lineage>
</organism>
<comment type="caution">
    <text evidence="6">The sequence shown here is derived from an EMBL/GenBank/DDBJ whole genome shotgun (WGS) entry which is preliminary data.</text>
</comment>
<evidence type="ECO:0000256" key="3">
    <source>
        <dbReference type="ARBA" id="ARBA00023274"/>
    </source>
</evidence>
<keyword evidence="2" id="KW-0689">Ribosomal protein</keyword>
<dbReference type="NCBIfam" id="TIGR01049">
    <property type="entry name" value="rpsJ_bact"/>
    <property type="match status" value="1"/>
</dbReference>
<feature type="non-terminal residue" evidence="6">
    <location>
        <position position="1"/>
    </location>
</feature>
<proteinExistence type="inferred from homology"/>
<dbReference type="GO" id="GO:0003735">
    <property type="term" value="F:structural constituent of ribosome"/>
    <property type="evidence" value="ECO:0007669"/>
    <property type="project" value="InterPro"/>
</dbReference>
<reference evidence="6" key="1">
    <citation type="journal article" date="2012" name="Science">
        <title>Fermentation, hydrogen, and sulfur metabolism in multiple uncultivated bacterial phyla.</title>
        <authorList>
            <person name="Wrighton K.C."/>
            <person name="Thomas B.C."/>
            <person name="Sharon I."/>
            <person name="Miller C.S."/>
            <person name="Castelle C.J."/>
            <person name="VerBerkmoes N.C."/>
            <person name="Wilkins M.J."/>
            <person name="Hettich R.L."/>
            <person name="Lipton M.S."/>
            <person name="Williams K.H."/>
            <person name="Long P.E."/>
            <person name="Banfield J.F."/>
        </authorList>
    </citation>
    <scope>NUCLEOTIDE SEQUENCE [LARGE SCALE GENOMIC DNA]</scope>
</reference>
<dbReference type="PROSITE" id="PS00361">
    <property type="entry name" value="RIBOSOMAL_S10"/>
    <property type="match status" value="1"/>
</dbReference>
<comment type="similarity">
    <text evidence="1">Belongs to the universal ribosomal protein uS10 family.</text>
</comment>
<dbReference type="EMBL" id="AMFJ01034463">
    <property type="protein sequence ID" value="EKD29254.1"/>
    <property type="molecule type" value="Genomic_DNA"/>
</dbReference>
<dbReference type="AlphaFoldDB" id="K1YVJ4"/>
<dbReference type="GO" id="GO:0005840">
    <property type="term" value="C:ribosome"/>
    <property type="evidence" value="ECO:0007669"/>
    <property type="project" value="UniProtKB-KW"/>
</dbReference>
<name>K1YVJ4_9BACT</name>
<dbReference type="Pfam" id="PF00338">
    <property type="entry name" value="Ribosomal_S10"/>
    <property type="match status" value="1"/>
</dbReference>
<evidence type="ECO:0000313" key="6">
    <source>
        <dbReference type="EMBL" id="EKD29254.1"/>
    </source>
</evidence>
<evidence type="ECO:0000256" key="2">
    <source>
        <dbReference type="ARBA" id="ARBA00022980"/>
    </source>
</evidence>
<dbReference type="InterPro" id="IPR036838">
    <property type="entry name" value="Ribosomal_uS10_dom_sf"/>
</dbReference>
<sequence>HLSSITLCVVLDDEHILLYYLSLSMASKKTANIRIIVRAFEHKLVDEAVKKIVTTAQDSGATVVGPVPLPTKIEKVTVHRSTFVNSDAREQFEIRRHKRLLDIVEPTAKTLELLQSINIPSGVGVEIKVS</sequence>
<evidence type="ECO:0000259" key="5">
    <source>
        <dbReference type="SMART" id="SM01403"/>
    </source>
</evidence>
<dbReference type="GO" id="GO:1990904">
    <property type="term" value="C:ribonucleoprotein complex"/>
    <property type="evidence" value="ECO:0007669"/>
    <property type="project" value="UniProtKB-KW"/>
</dbReference>
<gene>
    <name evidence="6" type="ORF">ACD_78C00463G0001</name>
</gene>
<accession>K1YVJ4</accession>
<protein>
    <recommendedName>
        <fullName evidence="4">30S ribosomal protein S10</fullName>
    </recommendedName>
</protein>
<dbReference type="InterPro" id="IPR018268">
    <property type="entry name" value="Ribosomal_uS10_CS"/>
</dbReference>
<dbReference type="InterPro" id="IPR027486">
    <property type="entry name" value="Ribosomal_uS10_dom"/>
</dbReference>
<dbReference type="SUPFAM" id="SSF54999">
    <property type="entry name" value="Ribosomal protein S10"/>
    <property type="match status" value="1"/>
</dbReference>
<keyword evidence="3" id="KW-0687">Ribonucleoprotein</keyword>
<dbReference type="Gene3D" id="3.30.70.600">
    <property type="entry name" value="Ribosomal protein S10 domain"/>
    <property type="match status" value="1"/>
</dbReference>
<dbReference type="NCBIfam" id="NF001861">
    <property type="entry name" value="PRK00596.1"/>
    <property type="match status" value="1"/>
</dbReference>
<feature type="domain" description="Small ribosomal subunit protein uS10" evidence="5">
    <location>
        <begin position="34"/>
        <end position="128"/>
    </location>
</feature>
<dbReference type="GO" id="GO:0003723">
    <property type="term" value="F:RNA binding"/>
    <property type="evidence" value="ECO:0007669"/>
    <property type="project" value="InterPro"/>
</dbReference>
<dbReference type="SMART" id="SM01403">
    <property type="entry name" value="Ribosomal_S10"/>
    <property type="match status" value="1"/>
</dbReference>
<dbReference type="GO" id="GO:0006412">
    <property type="term" value="P:translation"/>
    <property type="evidence" value="ECO:0007669"/>
    <property type="project" value="InterPro"/>
</dbReference>
<evidence type="ECO:0000256" key="4">
    <source>
        <dbReference type="ARBA" id="ARBA00035316"/>
    </source>
</evidence>
<evidence type="ECO:0000256" key="1">
    <source>
        <dbReference type="ARBA" id="ARBA00007102"/>
    </source>
</evidence>
<dbReference type="PANTHER" id="PTHR11700">
    <property type="entry name" value="30S RIBOSOMAL PROTEIN S10 FAMILY MEMBER"/>
    <property type="match status" value="1"/>
</dbReference>
<dbReference type="FunFam" id="3.30.70.600:FF:000003">
    <property type="entry name" value="30S ribosomal protein S10"/>
    <property type="match status" value="1"/>
</dbReference>
<dbReference type="PRINTS" id="PR00971">
    <property type="entry name" value="RIBOSOMALS10"/>
</dbReference>